<dbReference type="RefSeq" id="WP_378538679.1">
    <property type="nucleotide sequence ID" value="NZ_JBHSBH010000025.1"/>
</dbReference>
<dbReference type="Pfam" id="PF00561">
    <property type="entry name" value="Abhydrolase_1"/>
    <property type="match status" value="1"/>
</dbReference>
<name>A0ABV8FYM5_9ACTN</name>
<evidence type="ECO:0000313" key="3">
    <source>
        <dbReference type="EMBL" id="MFC4000001.1"/>
    </source>
</evidence>
<feature type="domain" description="AB hydrolase-1" evidence="2">
    <location>
        <begin position="30"/>
        <end position="276"/>
    </location>
</feature>
<dbReference type="PRINTS" id="PR00412">
    <property type="entry name" value="EPOXHYDRLASE"/>
</dbReference>
<keyword evidence="1" id="KW-0575">Peroxidase</keyword>
<sequence>MTVSGRRRMRVESADGTRLNVEVSGPESAPTLVLAHGWTCAIPFWSPLVTRLGSGLRVVRYDQRGHGRSDAPARGGYGTGALGDDLCAVLEATVPAGTRAVLAGHSMGGMALMAASERPAFRARAAAVALISTGSAGLLGGCRIVPGVAGRPRLSALAHRVALGSALPLGPVTPLTSAALRYATMAPGAAADVARLYALMAHACPPVPRRRWARVLSTLDLDHGVCALDIPTAVVAGTLDRLTPIAHAHRLTQLLPGPARLVEIPGAGHMTPLEAPATVAGVLRDLAGTHLASP</sequence>
<reference evidence="4" key="1">
    <citation type="journal article" date="2019" name="Int. J. Syst. Evol. Microbiol.">
        <title>The Global Catalogue of Microorganisms (GCM) 10K type strain sequencing project: providing services to taxonomists for standard genome sequencing and annotation.</title>
        <authorList>
            <consortium name="The Broad Institute Genomics Platform"/>
            <consortium name="The Broad Institute Genome Sequencing Center for Infectious Disease"/>
            <person name="Wu L."/>
            <person name="Ma J."/>
        </authorList>
    </citation>
    <scope>NUCLEOTIDE SEQUENCE [LARGE SCALE GENOMIC DNA]</scope>
    <source>
        <strain evidence="4">TBRC 1826</strain>
    </source>
</reference>
<evidence type="ECO:0000313" key="4">
    <source>
        <dbReference type="Proteomes" id="UP001595847"/>
    </source>
</evidence>
<dbReference type="Gene3D" id="3.40.50.1820">
    <property type="entry name" value="alpha/beta hydrolase"/>
    <property type="match status" value="1"/>
</dbReference>
<dbReference type="InterPro" id="IPR050471">
    <property type="entry name" value="AB_hydrolase"/>
</dbReference>
<comment type="caution">
    <text evidence="3">The sequence shown here is derived from an EMBL/GenBank/DDBJ whole genome shotgun (WGS) entry which is preliminary data.</text>
</comment>
<accession>A0ABV8FYM5</accession>
<keyword evidence="3" id="KW-0378">Hydrolase</keyword>
<keyword evidence="4" id="KW-1185">Reference proteome</keyword>
<dbReference type="EMBL" id="JBHSBH010000025">
    <property type="protein sequence ID" value="MFC4000001.1"/>
    <property type="molecule type" value="Genomic_DNA"/>
</dbReference>
<dbReference type="InterPro" id="IPR000073">
    <property type="entry name" value="AB_hydrolase_1"/>
</dbReference>
<dbReference type="Proteomes" id="UP001595847">
    <property type="component" value="Unassembled WGS sequence"/>
</dbReference>
<organism evidence="3 4">
    <name type="scientific">Nocardiopsis sediminis</name>
    <dbReference type="NCBI Taxonomy" id="1778267"/>
    <lineage>
        <taxon>Bacteria</taxon>
        <taxon>Bacillati</taxon>
        <taxon>Actinomycetota</taxon>
        <taxon>Actinomycetes</taxon>
        <taxon>Streptosporangiales</taxon>
        <taxon>Nocardiopsidaceae</taxon>
        <taxon>Nocardiopsis</taxon>
    </lineage>
</organism>
<dbReference type="InterPro" id="IPR029058">
    <property type="entry name" value="AB_hydrolase_fold"/>
</dbReference>
<gene>
    <name evidence="3" type="ORF">ACFOVU_29080</name>
</gene>
<evidence type="ECO:0000256" key="1">
    <source>
        <dbReference type="ARBA" id="ARBA00022559"/>
    </source>
</evidence>
<protein>
    <submittedName>
        <fullName evidence="3">Alpha/beta fold hydrolase</fullName>
    </submittedName>
</protein>
<dbReference type="SUPFAM" id="SSF53474">
    <property type="entry name" value="alpha/beta-Hydrolases"/>
    <property type="match status" value="1"/>
</dbReference>
<proteinExistence type="predicted"/>
<dbReference type="PANTHER" id="PTHR43433">
    <property type="entry name" value="HYDROLASE, ALPHA/BETA FOLD FAMILY PROTEIN"/>
    <property type="match status" value="1"/>
</dbReference>
<keyword evidence="1" id="KW-0560">Oxidoreductase</keyword>
<dbReference type="InterPro" id="IPR000639">
    <property type="entry name" value="Epox_hydrolase-like"/>
</dbReference>
<dbReference type="PANTHER" id="PTHR43433:SF5">
    <property type="entry name" value="AB HYDROLASE-1 DOMAIN-CONTAINING PROTEIN"/>
    <property type="match status" value="1"/>
</dbReference>
<dbReference type="PRINTS" id="PR00111">
    <property type="entry name" value="ABHYDROLASE"/>
</dbReference>
<evidence type="ECO:0000259" key="2">
    <source>
        <dbReference type="Pfam" id="PF00561"/>
    </source>
</evidence>
<dbReference type="GO" id="GO:0016787">
    <property type="term" value="F:hydrolase activity"/>
    <property type="evidence" value="ECO:0007669"/>
    <property type="project" value="UniProtKB-KW"/>
</dbReference>